<dbReference type="GO" id="GO:0046872">
    <property type="term" value="F:metal ion binding"/>
    <property type="evidence" value="ECO:0007669"/>
    <property type="project" value="UniProtKB-KW"/>
</dbReference>
<comment type="caution">
    <text evidence="6">The sequence shown here is derived from an EMBL/GenBank/DDBJ whole genome shotgun (WGS) entry which is preliminary data.</text>
</comment>
<dbReference type="RefSeq" id="WP_198108971.1">
    <property type="nucleotide sequence ID" value="NZ_JAEDAK010000001.1"/>
</dbReference>
<evidence type="ECO:0000256" key="1">
    <source>
        <dbReference type="ARBA" id="ARBA00001947"/>
    </source>
</evidence>
<proteinExistence type="predicted"/>
<gene>
    <name evidence="6" type="ORF">I7X39_00370</name>
</gene>
<dbReference type="Gene3D" id="3.40.630.10">
    <property type="entry name" value="Zn peptidases"/>
    <property type="match status" value="1"/>
</dbReference>
<evidence type="ECO:0000259" key="5">
    <source>
        <dbReference type="Pfam" id="PF24827"/>
    </source>
</evidence>
<dbReference type="PANTHER" id="PTHR37326">
    <property type="entry name" value="BLL3975 PROTEIN"/>
    <property type="match status" value="1"/>
</dbReference>
<dbReference type="GO" id="GO:0016788">
    <property type="term" value="F:hydrolase activity, acting on ester bonds"/>
    <property type="evidence" value="ECO:0007669"/>
    <property type="project" value="InterPro"/>
</dbReference>
<dbReference type="AlphaFoldDB" id="A0A931IX53"/>
<name>A0A931IX53_9BURK</name>
<evidence type="ECO:0000256" key="4">
    <source>
        <dbReference type="ARBA" id="ARBA00022833"/>
    </source>
</evidence>
<accession>A0A931IX53</accession>
<dbReference type="Proteomes" id="UP000613266">
    <property type="component" value="Unassembled WGS sequence"/>
</dbReference>
<keyword evidence="7" id="KW-1185">Reference proteome</keyword>
<dbReference type="InterPro" id="IPR055438">
    <property type="entry name" value="AstE_AspA_cat"/>
</dbReference>
<organism evidence="6 7">
    <name type="scientific">Inhella proteolytica</name>
    <dbReference type="NCBI Taxonomy" id="2795029"/>
    <lineage>
        <taxon>Bacteria</taxon>
        <taxon>Pseudomonadati</taxon>
        <taxon>Pseudomonadota</taxon>
        <taxon>Betaproteobacteria</taxon>
        <taxon>Burkholderiales</taxon>
        <taxon>Sphaerotilaceae</taxon>
        <taxon>Inhella</taxon>
    </lineage>
</organism>
<protein>
    <submittedName>
        <fullName evidence="6">Succinylglutamate desuccinylase/aspartoacylase family protein</fullName>
    </submittedName>
</protein>
<dbReference type="Pfam" id="PF24827">
    <property type="entry name" value="AstE_AspA_cat"/>
    <property type="match status" value="1"/>
</dbReference>
<sequence>MRLQEHPLHGSASGTRRAVTSFHYGQGPRRALLQASLHADEVPAMLVAQHLRRRLAELEQQGRLQGEIVLLPACNPLGLAQQIWGRHQGRFELDSGHNFNRHYPDLVDEALQRTAGRLGADAQANTALLRQAMQQALAERRPQTELQSLRQILLGLALGAEVVLDLHCDNEGVMHLYSTPQQAEQTAQLGQCLQARLALLANESGDAPFDEACSGPWLRLQQALADRHPVALGCYAATVEHRGVCDVRHELAAQDAEGLLQFLGLQGFISGMAAPAPWDCSLRPLAGSMPISTPHAGVLVYHAELGAELRVGDLIAELIEPVSGESTPLRSPVDGLHYAREQQRWVQAGQSIARVAGTEATRTGKLLSA</sequence>
<comment type="cofactor">
    <cofactor evidence="1">
        <name>Zn(2+)</name>
        <dbReference type="ChEBI" id="CHEBI:29105"/>
    </cofactor>
</comment>
<keyword evidence="3" id="KW-0378">Hydrolase</keyword>
<dbReference type="EMBL" id="JAEDAK010000001">
    <property type="protein sequence ID" value="MBH9575346.1"/>
    <property type="molecule type" value="Genomic_DNA"/>
</dbReference>
<feature type="domain" description="Succinylglutamate desuccinylase/Aspartoacylase catalytic" evidence="5">
    <location>
        <begin position="30"/>
        <end position="263"/>
    </location>
</feature>
<evidence type="ECO:0000256" key="3">
    <source>
        <dbReference type="ARBA" id="ARBA00022801"/>
    </source>
</evidence>
<keyword evidence="2" id="KW-0479">Metal-binding</keyword>
<evidence type="ECO:0000313" key="7">
    <source>
        <dbReference type="Proteomes" id="UP000613266"/>
    </source>
</evidence>
<evidence type="ECO:0000256" key="2">
    <source>
        <dbReference type="ARBA" id="ARBA00022723"/>
    </source>
</evidence>
<dbReference type="PANTHER" id="PTHR37326:SF1">
    <property type="entry name" value="BLL3975 PROTEIN"/>
    <property type="match status" value="1"/>
</dbReference>
<dbReference type="CDD" id="cd06250">
    <property type="entry name" value="M14_PaAOTO_like"/>
    <property type="match status" value="1"/>
</dbReference>
<dbReference type="InterPro" id="IPR053138">
    <property type="entry name" value="N-alpha-Ac-DABA_deacetylase"/>
</dbReference>
<reference evidence="6" key="1">
    <citation type="submission" date="2020-12" db="EMBL/GenBank/DDBJ databases">
        <title>The genome sequence of Inhella sp. 1Y17.</title>
        <authorList>
            <person name="Liu Y."/>
        </authorList>
    </citation>
    <scope>NUCLEOTIDE SEQUENCE</scope>
    <source>
        <strain evidence="6">1Y17</strain>
    </source>
</reference>
<evidence type="ECO:0000313" key="6">
    <source>
        <dbReference type="EMBL" id="MBH9575346.1"/>
    </source>
</evidence>
<keyword evidence="4" id="KW-0862">Zinc</keyword>
<dbReference type="SUPFAM" id="SSF53187">
    <property type="entry name" value="Zn-dependent exopeptidases"/>
    <property type="match status" value="1"/>
</dbReference>